<comment type="caution">
    <text evidence="1">The sequence shown here is derived from an EMBL/GenBank/DDBJ whole genome shotgun (WGS) entry which is preliminary data.</text>
</comment>
<keyword evidence="2" id="KW-1185">Reference proteome</keyword>
<reference evidence="1 2" key="2">
    <citation type="journal article" date="2022" name="Mol. Ecol. Resour.">
        <title>The genomes of chicory, endive, great burdock and yacon provide insights into Asteraceae paleo-polyploidization history and plant inulin production.</title>
        <authorList>
            <person name="Fan W."/>
            <person name="Wang S."/>
            <person name="Wang H."/>
            <person name="Wang A."/>
            <person name="Jiang F."/>
            <person name="Liu H."/>
            <person name="Zhao H."/>
            <person name="Xu D."/>
            <person name="Zhang Y."/>
        </authorList>
    </citation>
    <scope>NUCLEOTIDE SEQUENCE [LARGE SCALE GENOMIC DNA]</scope>
    <source>
        <strain evidence="2">cv. Yunnan</strain>
        <tissue evidence="1">Leaves</tissue>
    </source>
</reference>
<evidence type="ECO:0000313" key="2">
    <source>
        <dbReference type="Proteomes" id="UP001056120"/>
    </source>
</evidence>
<organism evidence="1 2">
    <name type="scientific">Smallanthus sonchifolius</name>
    <dbReference type="NCBI Taxonomy" id="185202"/>
    <lineage>
        <taxon>Eukaryota</taxon>
        <taxon>Viridiplantae</taxon>
        <taxon>Streptophyta</taxon>
        <taxon>Embryophyta</taxon>
        <taxon>Tracheophyta</taxon>
        <taxon>Spermatophyta</taxon>
        <taxon>Magnoliopsida</taxon>
        <taxon>eudicotyledons</taxon>
        <taxon>Gunneridae</taxon>
        <taxon>Pentapetalae</taxon>
        <taxon>asterids</taxon>
        <taxon>campanulids</taxon>
        <taxon>Asterales</taxon>
        <taxon>Asteraceae</taxon>
        <taxon>Asteroideae</taxon>
        <taxon>Heliantheae alliance</taxon>
        <taxon>Millerieae</taxon>
        <taxon>Smallanthus</taxon>
    </lineage>
</organism>
<evidence type="ECO:0000313" key="1">
    <source>
        <dbReference type="EMBL" id="KAI3712587.1"/>
    </source>
</evidence>
<dbReference type="Proteomes" id="UP001056120">
    <property type="component" value="Linkage Group LG24"/>
</dbReference>
<dbReference type="EMBL" id="CM042041">
    <property type="protein sequence ID" value="KAI3712587.1"/>
    <property type="molecule type" value="Genomic_DNA"/>
</dbReference>
<proteinExistence type="predicted"/>
<name>A0ACB9ARV2_9ASTR</name>
<reference evidence="2" key="1">
    <citation type="journal article" date="2022" name="Mol. Ecol. Resour.">
        <title>The genomes of chicory, endive, great burdock and yacon provide insights into Asteraceae palaeo-polyploidization history and plant inulin production.</title>
        <authorList>
            <person name="Fan W."/>
            <person name="Wang S."/>
            <person name="Wang H."/>
            <person name="Wang A."/>
            <person name="Jiang F."/>
            <person name="Liu H."/>
            <person name="Zhao H."/>
            <person name="Xu D."/>
            <person name="Zhang Y."/>
        </authorList>
    </citation>
    <scope>NUCLEOTIDE SEQUENCE [LARGE SCALE GENOMIC DNA]</scope>
    <source>
        <strain evidence="2">cv. Yunnan</strain>
    </source>
</reference>
<gene>
    <name evidence="1" type="ORF">L1987_71146</name>
</gene>
<sequence length="252" mass="28190">MRASRNIPEEIGNLTKVQELSLAKNKFSGGFPASIVNLKDLESLDLSENAFSGQIPAAIGEISNLTTLDLSENQLTGRIQPSIRNLTKLETLRPKYNMLTGEIPSWLFKIKTLKKLFIGGKGSRLIWNNKAKIVPRCSLEQISMSSRGISGQIPKWISTQKDLNFLDLNGWLAVMDVGSIILFDNKLTGKLPPQLFESISLSILALSRNNFFGELPENLGIARAIMILELNGFRPSRFIYLFFFTHFITESV</sequence>
<protein>
    <submittedName>
        <fullName evidence="1">Uncharacterized protein</fullName>
    </submittedName>
</protein>
<accession>A0ACB9ARV2</accession>